<accession>A0A4R6TMC5</accession>
<protein>
    <submittedName>
        <fullName evidence="5">AraC-like DNA-binding protein</fullName>
    </submittedName>
</protein>
<dbReference type="PRINTS" id="PR00032">
    <property type="entry name" value="HTHARAC"/>
</dbReference>
<evidence type="ECO:0000259" key="4">
    <source>
        <dbReference type="PROSITE" id="PS01124"/>
    </source>
</evidence>
<evidence type="ECO:0000256" key="2">
    <source>
        <dbReference type="ARBA" id="ARBA00023125"/>
    </source>
</evidence>
<dbReference type="PROSITE" id="PS01124">
    <property type="entry name" value="HTH_ARAC_FAMILY_2"/>
    <property type="match status" value="1"/>
</dbReference>
<evidence type="ECO:0000313" key="6">
    <source>
        <dbReference type="Proteomes" id="UP000295468"/>
    </source>
</evidence>
<dbReference type="InterPro" id="IPR053142">
    <property type="entry name" value="PchR_regulatory_protein"/>
</dbReference>
<dbReference type="GO" id="GO:0003700">
    <property type="term" value="F:DNA-binding transcription factor activity"/>
    <property type="evidence" value="ECO:0007669"/>
    <property type="project" value="InterPro"/>
</dbReference>
<reference evidence="5 6" key="1">
    <citation type="submission" date="2019-03" db="EMBL/GenBank/DDBJ databases">
        <title>Genomic Encyclopedia of Archaeal and Bacterial Type Strains, Phase II (KMG-II): from individual species to whole genera.</title>
        <authorList>
            <person name="Goeker M."/>
        </authorList>
    </citation>
    <scope>NUCLEOTIDE SEQUENCE [LARGE SCALE GENOMIC DNA]</scope>
    <source>
        <strain evidence="5 6">DSM 18435</strain>
    </source>
</reference>
<sequence>MNNVAISNPMSSIFSFFEENMNGTLNTEAGEYNLTFNNEIGKGKLKGIKLNGPISFIEFDVTFNQDFEISTEPKDAQSLFLGYCSQGSLRFGFEGAKTSGVVETYQTAILNSEEDKSLMLKFNKQTETKISLIMVDKVVPPMYSDQGESLSNKLVQLFKGSEEGKDFLYIGSYNIRIAEQIERLNNIEAEGVVRKVMTEGILHVILAMELQQHASDEHQREHPMGSLTTREMKLVKKISDSIKKSPEYPYSISSLCQENALSPAKLQEGFKLLHGTTVGDYIKNLRVEKAEELIRTTDLNISEVVYSVGLSSRSYFSKIFKKRYKCSPKNYQSHQVPVFATA</sequence>
<dbReference type="OrthoDB" id="2666928at2"/>
<dbReference type="SUPFAM" id="SSF46689">
    <property type="entry name" value="Homeodomain-like"/>
    <property type="match status" value="1"/>
</dbReference>
<gene>
    <name evidence="5" type="ORF">CLV82_0180</name>
</gene>
<dbReference type="GO" id="GO:0043565">
    <property type="term" value="F:sequence-specific DNA binding"/>
    <property type="evidence" value="ECO:0007669"/>
    <property type="project" value="InterPro"/>
</dbReference>
<comment type="caution">
    <text evidence="5">The sequence shown here is derived from an EMBL/GenBank/DDBJ whole genome shotgun (WGS) entry which is preliminary data.</text>
</comment>
<dbReference type="Gene3D" id="1.10.10.60">
    <property type="entry name" value="Homeodomain-like"/>
    <property type="match status" value="1"/>
</dbReference>
<keyword evidence="3" id="KW-0804">Transcription</keyword>
<evidence type="ECO:0000313" key="5">
    <source>
        <dbReference type="EMBL" id="TDQ32355.1"/>
    </source>
</evidence>
<dbReference type="InterPro" id="IPR020449">
    <property type="entry name" value="Tscrpt_reg_AraC-type_HTH"/>
</dbReference>
<dbReference type="InterPro" id="IPR009057">
    <property type="entry name" value="Homeodomain-like_sf"/>
</dbReference>
<dbReference type="AlphaFoldDB" id="A0A4R6TMC5"/>
<keyword evidence="6" id="KW-1185">Reference proteome</keyword>
<feature type="domain" description="HTH araC/xylS-type" evidence="4">
    <location>
        <begin position="232"/>
        <end position="334"/>
    </location>
</feature>
<dbReference type="Proteomes" id="UP000295468">
    <property type="component" value="Unassembled WGS sequence"/>
</dbReference>
<keyword evidence="1" id="KW-0805">Transcription regulation</keyword>
<dbReference type="PANTHER" id="PTHR47893:SF1">
    <property type="entry name" value="REGULATORY PROTEIN PCHR"/>
    <property type="match status" value="1"/>
</dbReference>
<dbReference type="InterPro" id="IPR018060">
    <property type="entry name" value="HTH_AraC"/>
</dbReference>
<keyword evidence="2 5" id="KW-0238">DNA-binding</keyword>
<evidence type="ECO:0000256" key="3">
    <source>
        <dbReference type="ARBA" id="ARBA00023163"/>
    </source>
</evidence>
<dbReference type="SMART" id="SM00342">
    <property type="entry name" value="HTH_ARAC"/>
    <property type="match status" value="1"/>
</dbReference>
<dbReference type="Pfam" id="PF12833">
    <property type="entry name" value="HTH_18"/>
    <property type="match status" value="1"/>
</dbReference>
<organism evidence="5 6">
    <name type="scientific">Zeaxanthinibacter enoshimensis</name>
    <dbReference type="NCBI Taxonomy" id="392009"/>
    <lineage>
        <taxon>Bacteria</taxon>
        <taxon>Pseudomonadati</taxon>
        <taxon>Bacteroidota</taxon>
        <taxon>Flavobacteriia</taxon>
        <taxon>Flavobacteriales</taxon>
        <taxon>Flavobacteriaceae</taxon>
        <taxon>Zeaxanthinibacter</taxon>
    </lineage>
</organism>
<proteinExistence type="predicted"/>
<dbReference type="PANTHER" id="PTHR47893">
    <property type="entry name" value="REGULATORY PROTEIN PCHR"/>
    <property type="match status" value="1"/>
</dbReference>
<name>A0A4R6TMC5_9FLAO</name>
<dbReference type="EMBL" id="SNYI01000001">
    <property type="protein sequence ID" value="TDQ32355.1"/>
    <property type="molecule type" value="Genomic_DNA"/>
</dbReference>
<evidence type="ECO:0000256" key="1">
    <source>
        <dbReference type="ARBA" id="ARBA00023015"/>
    </source>
</evidence>